<organism evidence="2 3">
    <name type="scientific">Aspergillus puulaauensis</name>
    <dbReference type="NCBI Taxonomy" id="1220207"/>
    <lineage>
        <taxon>Eukaryota</taxon>
        <taxon>Fungi</taxon>
        <taxon>Dikarya</taxon>
        <taxon>Ascomycota</taxon>
        <taxon>Pezizomycotina</taxon>
        <taxon>Eurotiomycetes</taxon>
        <taxon>Eurotiomycetidae</taxon>
        <taxon>Eurotiales</taxon>
        <taxon>Aspergillaceae</taxon>
        <taxon>Aspergillus</taxon>
    </lineage>
</organism>
<evidence type="ECO:0000313" key="3">
    <source>
        <dbReference type="Proteomes" id="UP000654913"/>
    </source>
</evidence>
<dbReference type="Proteomes" id="UP000654913">
    <property type="component" value="Chromosome 1"/>
</dbReference>
<keyword evidence="1" id="KW-0472">Membrane</keyword>
<gene>
    <name evidence="2" type="ORF">APUU_11073A</name>
</gene>
<evidence type="ECO:0000256" key="1">
    <source>
        <dbReference type="SAM" id="Phobius"/>
    </source>
</evidence>
<keyword evidence="3" id="KW-1185">Reference proteome</keyword>
<dbReference type="GeneID" id="64968250"/>
<keyword evidence="1" id="KW-0812">Transmembrane</keyword>
<protein>
    <submittedName>
        <fullName evidence="2">Uncharacterized protein</fullName>
    </submittedName>
</protein>
<reference evidence="2" key="2">
    <citation type="submission" date="2021-02" db="EMBL/GenBank/DDBJ databases">
        <title>Aspergillus puulaauensis MK2 genome sequence.</title>
        <authorList>
            <person name="Futagami T."/>
            <person name="Mori K."/>
            <person name="Kadooka C."/>
            <person name="Tanaka T."/>
        </authorList>
    </citation>
    <scope>NUCLEOTIDE SEQUENCE</scope>
    <source>
        <strain evidence="2">MK2</strain>
    </source>
</reference>
<evidence type="ECO:0000313" key="2">
    <source>
        <dbReference type="EMBL" id="BCS18245.1"/>
    </source>
</evidence>
<keyword evidence="1" id="KW-1133">Transmembrane helix</keyword>
<dbReference type="OrthoDB" id="536881at2759"/>
<sequence length="200" mass="21458">MPQFTEVTGNGGEYYGFWLDTQGGPTINLTFPQLRGVYSFMGLTGEIGNLSMPNFKNTTQSRLTLNASASALDINLPIEYADEIQLYGNISRYSINSIHCLVQLNQHDYHSVQLPNLKHIDSLGINSKLDMNCDSTLDAISTALNRTIGPGDALSCTSTHKPTGGLSSGAKIAIGVVVGVVGLGAILGGLFLLRKRRAKK</sequence>
<dbReference type="EMBL" id="AP024443">
    <property type="protein sequence ID" value="BCS18245.1"/>
    <property type="molecule type" value="Genomic_DNA"/>
</dbReference>
<reference evidence="2" key="1">
    <citation type="submission" date="2021-01" db="EMBL/GenBank/DDBJ databases">
        <authorList>
            <consortium name="Aspergillus puulaauensis MK2 genome sequencing consortium"/>
            <person name="Kazuki M."/>
            <person name="Futagami T."/>
        </authorList>
    </citation>
    <scope>NUCLEOTIDE SEQUENCE</scope>
    <source>
        <strain evidence="2">MK2</strain>
    </source>
</reference>
<feature type="transmembrane region" description="Helical" evidence="1">
    <location>
        <begin position="172"/>
        <end position="193"/>
    </location>
</feature>
<proteinExistence type="predicted"/>
<dbReference type="AlphaFoldDB" id="A0A7R7XBJ7"/>
<accession>A0A7R7XBJ7</accession>
<dbReference type="RefSeq" id="XP_041550439.1">
    <property type="nucleotide sequence ID" value="XM_041694246.1"/>
</dbReference>
<name>A0A7R7XBJ7_9EURO</name>
<dbReference type="KEGG" id="apuu:APUU_11073A"/>